<accession>A0ABV7MD60</accession>
<feature type="domain" description="Serine aminopeptidase S33" evidence="1">
    <location>
        <begin position="48"/>
        <end position="134"/>
    </location>
</feature>
<dbReference type="InterPro" id="IPR003718">
    <property type="entry name" value="OsmC/Ohr_fam"/>
</dbReference>
<evidence type="ECO:0000313" key="2">
    <source>
        <dbReference type="EMBL" id="MFC3302702.1"/>
    </source>
</evidence>
<gene>
    <name evidence="2" type="ORF">ACFONP_08150</name>
</gene>
<dbReference type="InterPro" id="IPR015946">
    <property type="entry name" value="KH_dom-like_a/b"/>
</dbReference>
<organism evidence="2 3">
    <name type="scientific">Parvularcula lutaonensis</name>
    <dbReference type="NCBI Taxonomy" id="491923"/>
    <lineage>
        <taxon>Bacteria</taxon>
        <taxon>Pseudomonadati</taxon>
        <taxon>Pseudomonadota</taxon>
        <taxon>Alphaproteobacteria</taxon>
        <taxon>Parvularculales</taxon>
        <taxon>Parvularculaceae</taxon>
        <taxon>Parvularcula</taxon>
    </lineage>
</organism>
<dbReference type="RefSeq" id="WP_189571304.1">
    <property type="nucleotide sequence ID" value="NZ_BMXU01000001.1"/>
</dbReference>
<dbReference type="Gene3D" id="3.30.300.20">
    <property type="match status" value="1"/>
</dbReference>
<dbReference type="InterPro" id="IPR029058">
    <property type="entry name" value="AB_hydrolase_fold"/>
</dbReference>
<dbReference type="Gene3D" id="3.40.50.1820">
    <property type="entry name" value="alpha/beta hydrolase"/>
    <property type="match status" value="1"/>
</dbReference>
<dbReference type="InterPro" id="IPR022742">
    <property type="entry name" value="Hydrolase_4"/>
</dbReference>
<keyword evidence="3" id="KW-1185">Reference proteome</keyword>
<dbReference type="Proteomes" id="UP001595607">
    <property type="component" value="Unassembled WGS sequence"/>
</dbReference>
<comment type="caution">
    <text evidence="2">The sequence shown here is derived from an EMBL/GenBank/DDBJ whole genome shotgun (WGS) entry which is preliminary data.</text>
</comment>
<dbReference type="GO" id="GO:0016787">
    <property type="term" value="F:hydrolase activity"/>
    <property type="evidence" value="ECO:0007669"/>
    <property type="project" value="UniProtKB-KW"/>
</dbReference>
<dbReference type="Pfam" id="PF02566">
    <property type="entry name" value="OsmC"/>
    <property type="match status" value="1"/>
</dbReference>
<dbReference type="Pfam" id="PF12146">
    <property type="entry name" value="Hydrolase_4"/>
    <property type="match status" value="1"/>
</dbReference>
<keyword evidence="2" id="KW-0378">Hydrolase</keyword>
<name>A0ABV7MD60_9PROT</name>
<dbReference type="InterPro" id="IPR036102">
    <property type="entry name" value="OsmC/Ohrsf"/>
</dbReference>
<dbReference type="SUPFAM" id="SSF53474">
    <property type="entry name" value="alpha/beta-Hydrolases"/>
    <property type="match status" value="1"/>
</dbReference>
<proteinExistence type="predicted"/>
<dbReference type="PANTHER" id="PTHR39624">
    <property type="entry name" value="PROTEIN INVOLVED IN RIMO-MEDIATED BETA-METHYLTHIOLATION OF RIBOSOMAL PROTEIN S12 YCAO"/>
    <property type="match status" value="1"/>
</dbReference>
<evidence type="ECO:0000313" key="3">
    <source>
        <dbReference type="Proteomes" id="UP001595607"/>
    </source>
</evidence>
<evidence type="ECO:0000259" key="1">
    <source>
        <dbReference type="Pfam" id="PF12146"/>
    </source>
</evidence>
<reference evidence="3" key="1">
    <citation type="journal article" date="2019" name="Int. J. Syst. Evol. Microbiol.">
        <title>The Global Catalogue of Microorganisms (GCM) 10K type strain sequencing project: providing services to taxonomists for standard genome sequencing and annotation.</title>
        <authorList>
            <consortium name="The Broad Institute Genomics Platform"/>
            <consortium name="The Broad Institute Genome Sequencing Center for Infectious Disease"/>
            <person name="Wu L."/>
            <person name="Ma J."/>
        </authorList>
    </citation>
    <scope>NUCLEOTIDE SEQUENCE [LARGE SCALE GENOMIC DNA]</scope>
    <source>
        <strain evidence="3">KCTC 22245</strain>
    </source>
</reference>
<sequence>MAKPVHIEFDGAGGAKLSARLDMPAGMPKAFALFAHCFTCSKDLTASRAVATALTKAGIAVLRFDFTGLGGSGGDFVSTNFTMNLGDLKAAAQFLSDNYEAPALLVGHSLGGAAVIAVARDLPSVKAVATIAAPADTSHVAEQFGGKLDEIHEKGEAEVSLADRPFRIRKQFLDDLEAHDIEACAAELKRPFLILHAPTDDVVGIDNATRLFVAAKHPKSFISLDTADHLLSKKEDAAYAANVIAAWAERYIGDGVAAAQGAEEEAMGVEVRETGQGKFQALVKAGPHRLLADEPTAVKGGLGTGPSPYEYLSIALGACTTMTIRMYADFKKLPLDRVTVKVDHEKRHADGAADAMEKEPPIDHFTRKVSLEGELSEEQRQRILQIADRCPVHRTLERGADIDTREEPAT</sequence>
<dbReference type="EMBL" id="JBHRVA010000002">
    <property type="protein sequence ID" value="MFC3302702.1"/>
    <property type="molecule type" value="Genomic_DNA"/>
</dbReference>
<dbReference type="SUPFAM" id="SSF82784">
    <property type="entry name" value="OsmC-like"/>
    <property type="match status" value="1"/>
</dbReference>
<protein>
    <submittedName>
        <fullName evidence="2">Alpha/beta fold hydrolase</fullName>
    </submittedName>
</protein>
<dbReference type="PANTHER" id="PTHR39624:SF2">
    <property type="entry name" value="OSMC-LIKE PROTEIN"/>
    <property type="match status" value="1"/>
</dbReference>